<dbReference type="GO" id="GO:0016881">
    <property type="term" value="F:acid-amino acid ligase activity"/>
    <property type="evidence" value="ECO:0007669"/>
    <property type="project" value="TreeGrafter"/>
</dbReference>
<dbReference type="InterPro" id="IPR004993">
    <property type="entry name" value="GH3"/>
</dbReference>
<evidence type="ECO:0000313" key="6">
    <source>
        <dbReference type="Proteomes" id="UP001165190"/>
    </source>
</evidence>
<dbReference type="Pfam" id="PF23571">
    <property type="entry name" value="GH3_M"/>
    <property type="match status" value="1"/>
</dbReference>
<dbReference type="OrthoDB" id="10004661at2759"/>
<evidence type="ECO:0000256" key="2">
    <source>
        <dbReference type="ARBA" id="ARBA00022598"/>
    </source>
</evidence>
<dbReference type="AlphaFoldDB" id="A0A9W7GZF3"/>
<accession>A0A9W7GZF3</accession>
<name>A0A9W7GZF3_HIBTR</name>
<evidence type="ECO:0000259" key="4">
    <source>
        <dbReference type="Pfam" id="PF23572"/>
    </source>
</evidence>
<comment type="similarity">
    <text evidence="1">Belongs to the IAA-amido conjugating enzyme family.</text>
</comment>
<protein>
    <submittedName>
        <fullName evidence="5">Gretchen Hagen 3.17</fullName>
    </submittedName>
</protein>
<dbReference type="Pfam" id="PF23572">
    <property type="entry name" value="GH3_C"/>
    <property type="match status" value="1"/>
</dbReference>
<dbReference type="PANTHER" id="PTHR31901:SF57">
    <property type="entry name" value="INDOLE-3-ACETIC ACID-AMIDO SYNTHETASE GH3.17-LIKE ISOFORM X3"/>
    <property type="match status" value="1"/>
</dbReference>
<dbReference type="Proteomes" id="UP001165190">
    <property type="component" value="Unassembled WGS sequence"/>
</dbReference>
<dbReference type="EMBL" id="BSYR01000006">
    <property type="protein sequence ID" value="GMI67857.1"/>
    <property type="molecule type" value="Genomic_DNA"/>
</dbReference>
<keyword evidence="6" id="KW-1185">Reference proteome</keyword>
<dbReference type="GO" id="GO:0005737">
    <property type="term" value="C:cytoplasm"/>
    <property type="evidence" value="ECO:0007669"/>
    <property type="project" value="TreeGrafter"/>
</dbReference>
<proteinExistence type="inferred from homology"/>
<organism evidence="5 6">
    <name type="scientific">Hibiscus trionum</name>
    <name type="common">Flower of an hour</name>
    <dbReference type="NCBI Taxonomy" id="183268"/>
    <lineage>
        <taxon>Eukaryota</taxon>
        <taxon>Viridiplantae</taxon>
        <taxon>Streptophyta</taxon>
        <taxon>Embryophyta</taxon>
        <taxon>Tracheophyta</taxon>
        <taxon>Spermatophyta</taxon>
        <taxon>Magnoliopsida</taxon>
        <taxon>eudicotyledons</taxon>
        <taxon>Gunneridae</taxon>
        <taxon>Pentapetalae</taxon>
        <taxon>rosids</taxon>
        <taxon>malvids</taxon>
        <taxon>Malvales</taxon>
        <taxon>Malvaceae</taxon>
        <taxon>Malvoideae</taxon>
        <taxon>Hibiscus</taxon>
    </lineage>
</organism>
<dbReference type="InterPro" id="IPR055377">
    <property type="entry name" value="GH3_M"/>
</dbReference>
<dbReference type="PANTHER" id="PTHR31901">
    <property type="entry name" value="GH3 DOMAIN-CONTAINING PROTEIN"/>
    <property type="match status" value="1"/>
</dbReference>
<feature type="domain" description="GH3 C-terminal" evidence="4">
    <location>
        <begin position="439"/>
        <end position="560"/>
    </location>
</feature>
<feature type="domain" description="GH3 middle" evidence="3">
    <location>
        <begin position="342"/>
        <end position="423"/>
    </location>
</feature>
<gene>
    <name evidence="5" type="ORF">HRI_000455000</name>
</gene>
<evidence type="ECO:0000313" key="5">
    <source>
        <dbReference type="EMBL" id="GMI67857.1"/>
    </source>
</evidence>
<sequence length="580" mass="65510">METKWYEDGLRMIEELTTNAEQIQDELLRGILSRNAGTEYLRQFLHGQADKQLFKKNVPIVSYEDLKPYIDRITNGETPDILSAEPITGFFMSSGTSGGQPKLMPITADVTKMWAIFRTLYESPVMKHFGDINQSGKRMEFMFAKPEIETPSGLKATAVTTSIFKESGFIAMLPKLYTSPVETIFCPDAEQSSYCQLLFGLIQRDEVVMIGSFFASTVLRAIKFLENHWQEMCSDIKTGRLSHRITDSGCRNAASSIMKPNPVLAELIEDICKCKSWEGILRKVWPKARYVGCICTGVMGQYITELEFYSGGLPLVSALYASSEAYFGINLEPLCKPSDVSYTILPNMAYFEFLPVKNECNESTETNSNNEATEPVDLVNVKLGHCYGLLVTTSTGLYRCKVGDVLMVTGFHNNTPQFQFMERENVILSVDQEKTSEADLFKAVTEAKALLDPIGFILTEYTSYADTSSAPGHYVLFWELKEKEGNHCKEPDTKTMVECCFRMEESLHYTYKIYRKNNIIAPLEIRVVKQGSFEVLMDYYVSKGASFSQYKRPSCIKSKEALKILDSRVTGKFFSPKPPL</sequence>
<dbReference type="InterPro" id="IPR055378">
    <property type="entry name" value="GH3_C"/>
</dbReference>
<evidence type="ECO:0000256" key="1">
    <source>
        <dbReference type="ARBA" id="ARBA00008068"/>
    </source>
</evidence>
<comment type="caution">
    <text evidence="5">The sequence shown here is derived from an EMBL/GenBank/DDBJ whole genome shotgun (WGS) entry which is preliminary data.</text>
</comment>
<reference evidence="5" key="1">
    <citation type="submission" date="2023-05" db="EMBL/GenBank/DDBJ databases">
        <title>Genome and transcriptome analyses reveal genes involved in the formation of fine ridges on petal epidermal cells in Hibiscus trionum.</title>
        <authorList>
            <person name="Koshimizu S."/>
            <person name="Masuda S."/>
            <person name="Ishii T."/>
            <person name="Shirasu K."/>
            <person name="Hoshino A."/>
            <person name="Arita M."/>
        </authorList>
    </citation>
    <scope>NUCLEOTIDE SEQUENCE</scope>
    <source>
        <strain evidence="5">Hamamatsu line</strain>
    </source>
</reference>
<dbReference type="Pfam" id="PF03321">
    <property type="entry name" value="GH3"/>
    <property type="match status" value="1"/>
</dbReference>
<keyword evidence="2" id="KW-0436">Ligase</keyword>
<evidence type="ECO:0000259" key="3">
    <source>
        <dbReference type="Pfam" id="PF23571"/>
    </source>
</evidence>